<gene>
    <name evidence="1" type="ORF">DQQ01_08205</name>
</gene>
<dbReference type="KEGG" id="blau:DQQ01_08205"/>
<protein>
    <submittedName>
        <fullName evidence="1">Uncharacterized protein</fullName>
    </submittedName>
</protein>
<dbReference type="AlphaFoldDB" id="A0A2Z4UBC6"/>
<accession>A0A2Z4UBC6</accession>
<evidence type="ECO:0000313" key="2">
    <source>
        <dbReference type="Proteomes" id="UP000250003"/>
    </source>
</evidence>
<dbReference type="EMBL" id="CP030280">
    <property type="protein sequence ID" value="AWY98129.1"/>
    <property type="molecule type" value="Genomic_DNA"/>
</dbReference>
<organism evidence="1 2">
    <name type="scientific">Blautia argi</name>
    <dbReference type="NCBI Taxonomy" id="1912897"/>
    <lineage>
        <taxon>Bacteria</taxon>
        <taxon>Bacillati</taxon>
        <taxon>Bacillota</taxon>
        <taxon>Clostridia</taxon>
        <taxon>Lachnospirales</taxon>
        <taxon>Lachnospiraceae</taxon>
        <taxon>Blautia</taxon>
    </lineage>
</organism>
<name>A0A2Z4UBC6_9FIRM</name>
<sequence length="98" mass="11557">MSGYFFCPSNLLRGFEDLNSGFFKILFPLQVTGKEKTSNFTPPLNKKLLLGKKEIKKSHLRCYRWDTRVEKLVKICYNNAILMLYFRKGDAIWDSQKK</sequence>
<evidence type="ECO:0000313" key="1">
    <source>
        <dbReference type="EMBL" id="AWY98129.1"/>
    </source>
</evidence>
<keyword evidence="2" id="KW-1185">Reference proteome</keyword>
<reference evidence="2" key="1">
    <citation type="submission" date="2018-06" db="EMBL/GenBank/DDBJ databases">
        <title>Description of Blautia argi sp. nov., a new anaerobic isolated from dog feces.</title>
        <authorList>
            <person name="Chang Y.-H."/>
            <person name="Paek J."/>
            <person name="Shin Y."/>
        </authorList>
    </citation>
    <scope>NUCLEOTIDE SEQUENCE [LARGE SCALE GENOMIC DNA]</scope>
    <source>
        <strain evidence="2">KCTC 15426</strain>
    </source>
</reference>
<proteinExistence type="predicted"/>
<dbReference type="Proteomes" id="UP000250003">
    <property type="component" value="Chromosome"/>
</dbReference>